<gene>
    <name evidence="3" type="ORF">Pro02_73340</name>
</gene>
<accession>A0A8J3SAC8</accession>
<comment type="caution">
    <text evidence="3">The sequence shown here is derived from an EMBL/GenBank/DDBJ whole genome shotgun (WGS) entry which is preliminary data.</text>
</comment>
<keyword evidence="2" id="KW-0472">Membrane</keyword>
<feature type="transmembrane region" description="Helical" evidence="2">
    <location>
        <begin position="171"/>
        <end position="192"/>
    </location>
</feature>
<feature type="transmembrane region" description="Helical" evidence="2">
    <location>
        <begin position="34"/>
        <end position="52"/>
    </location>
</feature>
<dbReference type="RefSeq" id="WP_068923754.1">
    <property type="nucleotide sequence ID" value="NZ_BMQP01000061.1"/>
</dbReference>
<dbReference type="AlphaFoldDB" id="A0A8J3SAC8"/>
<evidence type="ECO:0000256" key="2">
    <source>
        <dbReference type="SAM" id="Phobius"/>
    </source>
</evidence>
<name>A0A8J3SAC8_PLARO</name>
<keyword evidence="2" id="KW-0812">Transmembrane</keyword>
<dbReference type="EMBL" id="BOOI01000094">
    <property type="protein sequence ID" value="GIH88926.1"/>
    <property type="molecule type" value="Genomic_DNA"/>
</dbReference>
<keyword evidence="2" id="KW-1133">Transmembrane helix</keyword>
<dbReference type="Proteomes" id="UP000655044">
    <property type="component" value="Unassembled WGS sequence"/>
</dbReference>
<proteinExistence type="predicted"/>
<keyword evidence="4" id="KW-1185">Reference proteome</keyword>
<feature type="transmembrane region" description="Helical" evidence="2">
    <location>
        <begin position="143"/>
        <end position="165"/>
    </location>
</feature>
<organism evidence="3 4">
    <name type="scientific">Planobispora rosea</name>
    <dbReference type="NCBI Taxonomy" id="35762"/>
    <lineage>
        <taxon>Bacteria</taxon>
        <taxon>Bacillati</taxon>
        <taxon>Actinomycetota</taxon>
        <taxon>Actinomycetes</taxon>
        <taxon>Streptosporangiales</taxon>
        <taxon>Streptosporangiaceae</taxon>
        <taxon>Planobispora</taxon>
    </lineage>
</organism>
<evidence type="ECO:0000313" key="3">
    <source>
        <dbReference type="EMBL" id="GIH88926.1"/>
    </source>
</evidence>
<protein>
    <submittedName>
        <fullName evidence="3">Uncharacterized protein</fullName>
    </submittedName>
</protein>
<evidence type="ECO:0000256" key="1">
    <source>
        <dbReference type="SAM" id="MobiDB-lite"/>
    </source>
</evidence>
<evidence type="ECO:0000313" key="4">
    <source>
        <dbReference type="Proteomes" id="UP000655044"/>
    </source>
</evidence>
<reference evidence="3" key="1">
    <citation type="submission" date="2021-01" db="EMBL/GenBank/DDBJ databases">
        <title>Whole genome shotgun sequence of Planobispora rosea NBRC 15558.</title>
        <authorList>
            <person name="Komaki H."/>
            <person name="Tamura T."/>
        </authorList>
    </citation>
    <scope>NUCLEOTIDE SEQUENCE</scope>
    <source>
        <strain evidence="3">NBRC 15558</strain>
    </source>
</reference>
<feature type="region of interest" description="Disordered" evidence="1">
    <location>
        <begin position="1"/>
        <end position="24"/>
    </location>
</feature>
<sequence length="197" mass="19462">MNRPGDDALPPPGGASSPPGGDGRGAGRVQLHCLVLRALVWAAGTAVLLVAMPPDYRAGPVMPLLAVLLGLLTAADPDGGWVPATQAVTVVAWLLTTLVYGYAPSPAMGLLIGLLLYLHHGMAAIAARIPASARVPATLLAPWLARTGAVTVASAAVCLALAAITGAAGSAVPAAVAVVLGAAGALTLARVLRDAAR</sequence>